<dbReference type="InterPro" id="IPR028995">
    <property type="entry name" value="Glyco_hydro_57/38_cen_sf"/>
</dbReference>
<evidence type="ECO:0000256" key="2">
    <source>
        <dbReference type="ARBA" id="ARBA00022723"/>
    </source>
</evidence>
<comment type="similarity">
    <text evidence="1 7">Belongs to the glycosyl hydrolase 38 family.</text>
</comment>
<gene>
    <name evidence="9" type="ORF">BOKJ2_LOCUS5060</name>
</gene>
<proteinExistence type="inferred from homology"/>
<reference evidence="9" key="1">
    <citation type="submission" date="2020-09" db="EMBL/GenBank/DDBJ databases">
        <authorList>
            <person name="Kikuchi T."/>
        </authorList>
    </citation>
    <scope>NUCLEOTIDE SEQUENCE</scope>
    <source>
        <strain evidence="9">SH1</strain>
    </source>
</reference>
<sequence length="1000" mass="115600">MHKWLATCFSLAALFLVAVFIAQNETDQFPIGTSTIKTRRHVDQQRFVDIKVTGNEASFQTQYNRSQQTNTTLNVFLVFHSHTDPGWLRTFNEYFDEKVQKILDLAVDFLTLHSDAKFIWSEMSFLSEWWDGANSTRKEQMVRLVQNGQLELSGGTWVMSDEAITHFWASIDNIIEGHNFVQDNFKVRPTTSWSVDPFGHGSTMPYLLNQAGVDQLVVGRLSKHVKEEMIRHGALKFLWSEPWNNQSHKRRLPLISSLPRTYYTTADSCGPDGQICCQFDFGPSARSDCFQRFKHGNDSTAVFAKKLVNQYRKLQTYYRSNSLLVPIGDDFFFSNPKDWTENYDNYKALMTYINSHEEFNMKIQFGTVADYFNSLKVTEKKDVYPVVDGDFFPYTEDMDGAFPYWTGYYGHRPFFKKLERIVQNQLRRLDYLLVRSQMYNSVATLSPHRRTVSLVQHHDAITATSRPHVMTDYEDRLFNASIHVQKLEAEVWARRMRDSENITILFYQNGREIVFDDQLKGLWLTIYNPRTFTVNELIKVRVNNPNISVKAYNGKSINAQILPYLNIDEWKFSPDIYELVFYVELQGLESRKVFVEVTQKLVESTTISTVFSDEQGLSQTLLIQPLDNETFTFENSEMEVSMENGYVKRIINKHTGKEEVLDVSYGFYTDMGGAYVFAPISKEKEIEVNKTLASPIYVTGSLISRAYSHVRSDFISKLNTHQVFEFESKSEHIGFSLELYSNVEEVNDATVVMNVNTKIESGDSVYSDVNGMYLRERTKYEHASTPSANYYPAATSVMIQDKSSRLTVAFAQPTGIHSPKSGQIQLVVDRILSGDDGKGLSYEDAAYTEPARLKYRFRWEERYITHSNMTTLYHSHSTHKALASLLLPVSIHNSQKSERKFDSLAWPCDVEMINVRYLNSTRFSMSFRKLVYDGSVVHLEKCQQNVDLYTVILRWMAKHRSRAYFSNLATTKLFNSVTAHELHLKLDNAFDVHTIVFIRV</sequence>
<dbReference type="Pfam" id="PF01074">
    <property type="entry name" value="Glyco_hydro_38N"/>
    <property type="match status" value="1"/>
</dbReference>
<evidence type="ECO:0000259" key="8">
    <source>
        <dbReference type="SMART" id="SM00872"/>
    </source>
</evidence>
<evidence type="ECO:0000256" key="4">
    <source>
        <dbReference type="ARBA" id="ARBA00022833"/>
    </source>
</evidence>
<dbReference type="InterPro" id="IPR000602">
    <property type="entry name" value="Glyco_hydro_38_N"/>
</dbReference>
<evidence type="ECO:0000313" key="9">
    <source>
        <dbReference type="EMBL" id="CAD5213373.1"/>
    </source>
</evidence>
<dbReference type="InterPro" id="IPR011013">
    <property type="entry name" value="Gal_mutarotase_sf_dom"/>
</dbReference>
<dbReference type="Gene3D" id="2.70.98.30">
    <property type="entry name" value="Golgi alpha-mannosidase II, domain 4"/>
    <property type="match status" value="1"/>
</dbReference>
<dbReference type="PANTHER" id="PTHR11607">
    <property type="entry name" value="ALPHA-MANNOSIDASE"/>
    <property type="match status" value="1"/>
</dbReference>
<dbReference type="SMART" id="SM00872">
    <property type="entry name" value="Alpha-mann_mid"/>
    <property type="match status" value="1"/>
</dbReference>
<dbReference type="EC" id="3.2.1.-" evidence="7"/>
<dbReference type="PANTHER" id="PTHR11607:SF3">
    <property type="entry name" value="LYSOSOMAL ALPHA-MANNOSIDASE"/>
    <property type="match status" value="1"/>
</dbReference>
<keyword evidence="6 7" id="KW-0326">Glycosidase</keyword>
<dbReference type="GO" id="GO:0004559">
    <property type="term" value="F:alpha-mannosidase activity"/>
    <property type="evidence" value="ECO:0007669"/>
    <property type="project" value="InterPro"/>
</dbReference>
<dbReference type="SUPFAM" id="SSF88688">
    <property type="entry name" value="Families 57/38 glycoside transferase middle domain"/>
    <property type="match status" value="1"/>
</dbReference>
<dbReference type="EMBL" id="CAJFDH010000003">
    <property type="protein sequence ID" value="CAD5213373.1"/>
    <property type="molecule type" value="Genomic_DNA"/>
</dbReference>
<dbReference type="EMBL" id="CAJFCW020000003">
    <property type="protein sequence ID" value="CAG9100737.1"/>
    <property type="molecule type" value="Genomic_DNA"/>
</dbReference>
<organism evidence="9 10">
    <name type="scientific">Bursaphelenchus okinawaensis</name>
    <dbReference type="NCBI Taxonomy" id="465554"/>
    <lineage>
        <taxon>Eukaryota</taxon>
        <taxon>Metazoa</taxon>
        <taxon>Ecdysozoa</taxon>
        <taxon>Nematoda</taxon>
        <taxon>Chromadorea</taxon>
        <taxon>Rhabditida</taxon>
        <taxon>Tylenchina</taxon>
        <taxon>Tylenchomorpha</taxon>
        <taxon>Aphelenchoidea</taxon>
        <taxon>Aphelenchoididae</taxon>
        <taxon>Bursaphelenchus</taxon>
    </lineage>
</organism>
<keyword evidence="2 7" id="KW-0479">Metal-binding</keyword>
<comment type="caution">
    <text evidence="9">The sequence shown here is derived from an EMBL/GenBank/DDBJ whole genome shotgun (WGS) entry which is preliminary data.</text>
</comment>
<dbReference type="Gene3D" id="2.60.40.1180">
    <property type="entry name" value="Golgi alpha-mannosidase II"/>
    <property type="match status" value="1"/>
</dbReference>
<dbReference type="InterPro" id="IPR015341">
    <property type="entry name" value="Glyco_hydro_38_cen"/>
</dbReference>
<dbReference type="Gene3D" id="1.20.1270.50">
    <property type="entry name" value="Glycoside hydrolase family 38, central domain"/>
    <property type="match status" value="1"/>
</dbReference>
<protein>
    <recommendedName>
        <fullName evidence="7">Alpha-mannosidase</fullName>
        <ecNumber evidence="7">3.2.1.-</ecNumber>
    </recommendedName>
</protein>
<dbReference type="InterPro" id="IPR050843">
    <property type="entry name" value="Glycosyl_Hydrlase_38"/>
</dbReference>
<dbReference type="GO" id="GO:0006491">
    <property type="term" value="P:N-glycan processing"/>
    <property type="evidence" value="ECO:0007669"/>
    <property type="project" value="TreeGrafter"/>
</dbReference>
<evidence type="ECO:0000256" key="1">
    <source>
        <dbReference type="ARBA" id="ARBA00009792"/>
    </source>
</evidence>
<dbReference type="Proteomes" id="UP000614601">
    <property type="component" value="Unassembled WGS sequence"/>
</dbReference>
<dbReference type="InterPro" id="IPR011330">
    <property type="entry name" value="Glyco_hydro/deAcase_b/a-brl"/>
</dbReference>
<dbReference type="SUPFAM" id="SSF88713">
    <property type="entry name" value="Glycoside hydrolase/deacetylase"/>
    <property type="match status" value="1"/>
</dbReference>
<keyword evidence="5" id="KW-1015">Disulfide bond</keyword>
<evidence type="ECO:0000313" key="10">
    <source>
        <dbReference type="Proteomes" id="UP000614601"/>
    </source>
</evidence>
<keyword evidence="10" id="KW-1185">Reference proteome</keyword>
<keyword evidence="7" id="KW-0732">Signal</keyword>
<accession>A0A811KC72</accession>
<dbReference type="InterPro" id="IPR037094">
    <property type="entry name" value="Glyco_hydro_38_cen_sf"/>
</dbReference>
<evidence type="ECO:0000256" key="7">
    <source>
        <dbReference type="RuleBase" id="RU361199"/>
    </source>
</evidence>
<evidence type="ECO:0000256" key="6">
    <source>
        <dbReference type="ARBA" id="ARBA00023295"/>
    </source>
</evidence>
<dbReference type="Gene3D" id="3.20.110.10">
    <property type="entry name" value="Glycoside hydrolase 38, N terminal domain"/>
    <property type="match status" value="1"/>
</dbReference>
<dbReference type="AlphaFoldDB" id="A0A811KC72"/>
<dbReference type="GO" id="GO:0006013">
    <property type="term" value="P:mannose metabolic process"/>
    <property type="evidence" value="ECO:0007669"/>
    <property type="project" value="InterPro"/>
</dbReference>
<dbReference type="GO" id="GO:0000139">
    <property type="term" value="C:Golgi membrane"/>
    <property type="evidence" value="ECO:0007669"/>
    <property type="project" value="TreeGrafter"/>
</dbReference>
<comment type="cofactor">
    <cofactor evidence="7">
        <name>Zn(2+)</name>
        <dbReference type="ChEBI" id="CHEBI:29105"/>
    </cofactor>
    <text evidence="7">Binds 1 zinc ion per subunit.</text>
</comment>
<dbReference type="OrthoDB" id="10261055at2759"/>
<dbReference type="SUPFAM" id="SSF74650">
    <property type="entry name" value="Galactose mutarotase-like"/>
    <property type="match status" value="1"/>
</dbReference>
<dbReference type="InterPro" id="IPR011682">
    <property type="entry name" value="Glyco_hydro_38_C"/>
</dbReference>
<dbReference type="InterPro" id="IPR027291">
    <property type="entry name" value="Glyco_hydro_38_N_sf"/>
</dbReference>
<dbReference type="GO" id="GO:0030246">
    <property type="term" value="F:carbohydrate binding"/>
    <property type="evidence" value="ECO:0007669"/>
    <property type="project" value="InterPro"/>
</dbReference>
<feature type="domain" description="Glycoside hydrolase family 38 central" evidence="8">
    <location>
        <begin position="403"/>
        <end position="477"/>
    </location>
</feature>
<dbReference type="Pfam" id="PF09261">
    <property type="entry name" value="Alpha-mann_mid"/>
    <property type="match status" value="1"/>
</dbReference>
<keyword evidence="4 7" id="KW-0862">Zinc</keyword>
<feature type="chain" id="PRO_5035956936" description="Alpha-mannosidase" evidence="7">
    <location>
        <begin position="27"/>
        <end position="1000"/>
    </location>
</feature>
<dbReference type="Proteomes" id="UP000783686">
    <property type="component" value="Unassembled WGS sequence"/>
</dbReference>
<dbReference type="Pfam" id="PF07748">
    <property type="entry name" value="Glyco_hydro_38C"/>
    <property type="match status" value="1"/>
</dbReference>
<dbReference type="InterPro" id="IPR013780">
    <property type="entry name" value="Glyco_hydro_b"/>
</dbReference>
<dbReference type="GO" id="GO:0046872">
    <property type="term" value="F:metal ion binding"/>
    <property type="evidence" value="ECO:0007669"/>
    <property type="project" value="UniProtKB-KW"/>
</dbReference>
<evidence type="ECO:0000256" key="3">
    <source>
        <dbReference type="ARBA" id="ARBA00022801"/>
    </source>
</evidence>
<evidence type="ECO:0000256" key="5">
    <source>
        <dbReference type="ARBA" id="ARBA00023157"/>
    </source>
</evidence>
<feature type="signal peptide" evidence="7">
    <location>
        <begin position="1"/>
        <end position="26"/>
    </location>
</feature>
<name>A0A811KC72_9BILA</name>
<keyword evidence="3 7" id="KW-0378">Hydrolase</keyword>